<feature type="domain" description="4Fe-4S ferredoxin-type" evidence="5">
    <location>
        <begin position="315"/>
        <end position="344"/>
    </location>
</feature>
<evidence type="ECO:0000259" key="5">
    <source>
        <dbReference type="PROSITE" id="PS51379"/>
    </source>
</evidence>
<dbReference type="Gene3D" id="3.30.70.20">
    <property type="match status" value="1"/>
</dbReference>
<evidence type="ECO:0000256" key="1">
    <source>
        <dbReference type="ARBA" id="ARBA00022485"/>
    </source>
</evidence>
<dbReference type="PROSITE" id="PS51379">
    <property type="entry name" value="4FE4S_FER_2"/>
    <property type="match status" value="1"/>
</dbReference>
<dbReference type="PANTHER" id="PTHR24960:SF76">
    <property type="entry name" value="4FE-4S FERREDOXIN-TYPE DOMAIN-CONTAINING PROTEIN"/>
    <property type="match status" value="1"/>
</dbReference>
<evidence type="ECO:0000256" key="2">
    <source>
        <dbReference type="ARBA" id="ARBA00022723"/>
    </source>
</evidence>
<organism evidence="6">
    <name type="scientific">marine sediment metagenome</name>
    <dbReference type="NCBI Taxonomy" id="412755"/>
    <lineage>
        <taxon>unclassified sequences</taxon>
        <taxon>metagenomes</taxon>
        <taxon>ecological metagenomes</taxon>
    </lineage>
</organism>
<dbReference type="PANTHER" id="PTHR24960">
    <property type="entry name" value="PHOTOSYSTEM I IRON-SULFUR CENTER-RELATED"/>
    <property type="match status" value="1"/>
</dbReference>
<evidence type="ECO:0000256" key="4">
    <source>
        <dbReference type="ARBA" id="ARBA00023014"/>
    </source>
</evidence>
<comment type="caution">
    <text evidence="6">The sequence shown here is derived from an EMBL/GenBank/DDBJ whole genome shotgun (WGS) entry which is preliminary data.</text>
</comment>
<name>A0A0F9R703_9ZZZZ</name>
<dbReference type="InterPro" id="IPR017900">
    <property type="entry name" value="4Fe4S_Fe_S_CS"/>
</dbReference>
<keyword evidence="2" id="KW-0479">Metal-binding</keyword>
<accession>A0A0F9R703</accession>
<dbReference type="GO" id="GO:0051539">
    <property type="term" value="F:4 iron, 4 sulfur cluster binding"/>
    <property type="evidence" value="ECO:0007669"/>
    <property type="project" value="UniProtKB-KW"/>
</dbReference>
<proteinExistence type="predicted"/>
<dbReference type="Pfam" id="PF00037">
    <property type="entry name" value="Fer4"/>
    <property type="match status" value="1"/>
</dbReference>
<dbReference type="EMBL" id="LAZR01003949">
    <property type="protein sequence ID" value="KKN13203.1"/>
    <property type="molecule type" value="Genomic_DNA"/>
</dbReference>
<dbReference type="InterPro" id="IPR017896">
    <property type="entry name" value="4Fe4S_Fe-S-bd"/>
</dbReference>
<evidence type="ECO:0000256" key="3">
    <source>
        <dbReference type="ARBA" id="ARBA00023004"/>
    </source>
</evidence>
<dbReference type="InterPro" id="IPR007160">
    <property type="entry name" value="DUF362"/>
</dbReference>
<sequence>MSQVSIVKCSDYEQRKVDRAVKESLSLIGGLDRVVKAGQKVLLKVNMLNADPPEKAVTTHPALLRSVIRAVKEVKGEVIVGEAPGIAYKDIEKAWHVTGLKKAAKEEGAKVINFHKVERIDNFQNKQVPVLHLAGEVLGSDIVISLPKLKTHNFTLFTGAIKNLYGCIPGFHKKELHRLVPRPEDFARLMIDIFAVIKPDLAIMDGIVGMEGDGPAAGPPRKIGVVLASQDFVALDAVASHIIGYAPFDIDITRVAAERGLGEGKLEKIEIKGTPLREVKIEDYQLASSINTLLNKVPGFVLFAFRHLAPRVLKIKPVIDKDRCTKCGECIGHCPTEAMKMGRDCPIIDTKGCIKCFCCQEFCLERAVGIKYNWLARRFQI</sequence>
<dbReference type="PROSITE" id="PS00198">
    <property type="entry name" value="4FE4S_FER_1"/>
    <property type="match status" value="1"/>
</dbReference>
<dbReference type="AlphaFoldDB" id="A0A0F9R703"/>
<evidence type="ECO:0000313" key="6">
    <source>
        <dbReference type="EMBL" id="KKN13203.1"/>
    </source>
</evidence>
<keyword evidence="4" id="KW-0411">Iron-sulfur</keyword>
<reference evidence="6" key="1">
    <citation type="journal article" date="2015" name="Nature">
        <title>Complex archaea that bridge the gap between prokaryotes and eukaryotes.</title>
        <authorList>
            <person name="Spang A."/>
            <person name="Saw J.H."/>
            <person name="Jorgensen S.L."/>
            <person name="Zaremba-Niedzwiedzka K."/>
            <person name="Martijn J."/>
            <person name="Lind A.E."/>
            <person name="van Eijk R."/>
            <person name="Schleper C."/>
            <person name="Guy L."/>
            <person name="Ettema T.J."/>
        </authorList>
    </citation>
    <scope>NUCLEOTIDE SEQUENCE</scope>
</reference>
<keyword evidence="3" id="KW-0408">Iron</keyword>
<gene>
    <name evidence="6" type="ORF">LCGC14_1008790</name>
</gene>
<keyword evidence="1" id="KW-0004">4Fe-4S</keyword>
<dbReference type="InterPro" id="IPR050157">
    <property type="entry name" value="PSI_iron-sulfur_center"/>
</dbReference>
<dbReference type="SUPFAM" id="SSF54862">
    <property type="entry name" value="4Fe-4S ferredoxins"/>
    <property type="match status" value="1"/>
</dbReference>
<protein>
    <recommendedName>
        <fullName evidence="5">4Fe-4S ferredoxin-type domain-containing protein</fullName>
    </recommendedName>
</protein>
<dbReference type="Pfam" id="PF04015">
    <property type="entry name" value="DUF362"/>
    <property type="match status" value="1"/>
</dbReference>
<dbReference type="GO" id="GO:0046872">
    <property type="term" value="F:metal ion binding"/>
    <property type="evidence" value="ECO:0007669"/>
    <property type="project" value="UniProtKB-KW"/>
</dbReference>